<accession>A0A6G7PVH3</accession>
<dbReference type="EC" id="2.7.7.42" evidence="7"/>
<organism evidence="7 8">
    <name type="scientific">Thermosulfuriphilus ammonigenes</name>
    <dbReference type="NCBI Taxonomy" id="1936021"/>
    <lineage>
        <taxon>Bacteria</taxon>
        <taxon>Pseudomonadati</taxon>
        <taxon>Thermodesulfobacteriota</taxon>
        <taxon>Thermodesulfobacteria</taxon>
        <taxon>Thermodesulfobacteriales</taxon>
        <taxon>Thermodesulfobacteriaceae</taxon>
        <taxon>Thermosulfuriphilus</taxon>
    </lineage>
</organism>
<dbReference type="NCBIfam" id="NF008292">
    <property type="entry name" value="PRK11072.1"/>
    <property type="match status" value="1"/>
</dbReference>
<keyword evidence="4" id="KW-0067">ATP-binding</keyword>
<dbReference type="EC" id="2.7.7.89" evidence="7"/>
<evidence type="ECO:0000256" key="3">
    <source>
        <dbReference type="ARBA" id="ARBA00022741"/>
    </source>
</evidence>
<keyword evidence="8" id="KW-1185">Reference proteome</keyword>
<evidence type="ECO:0000256" key="6">
    <source>
        <dbReference type="ARBA" id="ARBA00023268"/>
    </source>
</evidence>
<dbReference type="RefSeq" id="WP_166031902.1">
    <property type="nucleotide sequence ID" value="NZ_CP048877.1"/>
</dbReference>
<dbReference type="InterPro" id="IPR023057">
    <property type="entry name" value="GlnE"/>
</dbReference>
<dbReference type="PANTHER" id="PTHR30621:SF0">
    <property type="entry name" value="BIFUNCTIONAL GLUTAMINE SYNTHETASE ADENYLYLTRANSFERASE_ADENYLYL-REMOVING ENZYME"/>
    <property type="match status" value="1"/>
</dbReference>
<dbReference type="CDD" id="cd05401">
    <property type="entry name" value="NT_GlnE_GlnD_like"/>
    <property type="match status" value="2"/>
</dbReference>
<sequence length="921" mass="104298">MEKIIRLARDKAPDPETALRGWERLTEAHSDLPWSQLTEENLTRLVRLLGASIYLTNALVNDRGILQEVFFEGRLFLPSRLSLWRELSGAIAGDRRIFLRRLREVKKKAFVRLATIDLKGRLSFVRILRSITAIYEMLIRAALSFAAKEQGLPAEALIVLGMGKLGARELNYSSDVDLIFLSPNRYPRTRVIRLAESLIQLLSSYVEGDIAARVDMRLRPGGKDGELVHSLPAAVTYYRFQAQAWEHLALIKARGLAGDLKGGLHFLAGVEPIVFRRYLDYAYLEEIARLKEKISRETAQKKLARDIKLGPGGIREIEFFVQALQLIFGGRLPKIRKRDTLGGLRRLAEAGLISEAALRELSAAYIFLRNLEHRLQMIHFTQTHRLPGQPAASRALARSLGLKDEEELEDRLQRIRRQVEEHFGALFRPTSRKSTSSQLKEALELALEGAPLKETAASLGLASEEPLASLVAKFRGKSRLVQKRREILWPVLPDLIQMALKTPRPGVALNNLEAFITRAGGRTSLLYLLKDRPDVAERLIYALGTSPFLADLLLKGPILSEALVLRVHQTGAGQRPLVLEQIDREDYGQAVASLRRFKNEEVLVTGFGDLFGEVKTVGERLTRIAETVVRGAFLLSRRELKRRSGQPSQTLAILALGKLGSRELSYRSDLDVIFLYRGDQEEMIRATKLAQNIISVLTMPLEEGPGYEVDVRLRPGGSKGPLVSEIGAFLDYHRRESDLWEKQVLLRLAPLVGEATVVEEALAGVAEILGSLRVGPKEAQQLREMRARIEKERGREENGRLNPKLGYGGLADVEFIVQWHQLSHLPRYPQLLVPNPLKALHLLAQYDLIPQTEVQTLSHNYRFLTRLDRRLILFYDRRTEERVYTAEEIKEAEVVLGPHSLEEYLRIREVNRHLFERLIPH</sequence>
<dbReference type="GO" id="GO:0000820">
    <property type="term" value="P:regulation of glutamine family amino acid metabolic process"/>
    <property type="evidence" value="ECO:0007669"/>
    <property type="project" value="TreeGrafter"/>
</dbReference>
<keyword evidence="7" id="KW-0436">Ligase</keyword>
<dbReference type="SUPFAM" id="SSF81593">
    <property type="entry name" value="Nucleotidyltransferase substrate binding subunit/domain"/>
    <property type="match status" value="2"/>
</dbReference>
<evidence type="ECO:0000256" key="4">
    <source>
        <dbReference type="ARBA" id="ARBA00022840"/>
    </source>
</evidence>
<dbReference type="EMBL" id="CP048877">
    <property type="protein sequence ID" value="QIJ71684.1"/>
    <property type="molecule type" value="Genomic_DNA"/>
</dbReference>
<evidence type="ECO:0000313" key="8">
    <source>
        <dbReference type="Proteomes" id="UP000502179"/>
    </source>
</evidence>
<dbReference type="GO" id="GO:0005829">
    <property type="term" value="C:cytosol"/>
    <property type="evidence" value="ECO:0007669"/>
    <property type="project" value="TreeGrafter"/>
</dbReference>
<dbReference type="Pfam" id="PF08335">
    <property type="entry name" value="GlnD_UR_UTase"/>
    <property type="match status" value="2"/>
</dbReference>
<reference evidence="7 8" key="1">
    <citation type="submission" date="2020-02" db="EMBL/GenBank/DDBJ databases">
        <title>Genome analysis of Thermosulfuriphilus ammonigenes ST65T, an anaerobic thermophilic chemolithoautotrophic bacterium isolated from a deep-sea hydrothermal vent.</title>
        <authorList>
            <person name="Slobodkina G."/>
            <person name="Allioux M."/>
            <person name="Merkel A."/>
            <person name="Alain K."/>
            <person name="Jebbar M."/>
            <person name="Slobodkin A."/>
        </authorList>
    </citation>
    <scope>NUCLEOTIDE SEQUENCE [LARGE SCALE GENOMIC DNA]</scope>
    <source>
        <strain evidence="7 8">ST65</strain>
    </source>
</reference>
<evidence type="ECO:0000256" key="2">
    <source>
        <dbReference type="ARBA" id="ARBA00022695"/>
    </source>
</evidence>
<dbReference type="GO" id="GO:0008882">
    <property type="term" value="F:[glutamate-ammonia-ligase] adenylyltransferase activity"/>
    <property type="evidence" value="ECO:0007669"/>
    <property type="project" value="UniProtKB-EC"/>
</dbReference>
<dbReference type="GO" id="GO:0047388">
    <property type="term" value="F:[glutamine synthetase]-adenylyl-L-tyrosine phosphorylase activity"/>
    <property type="evidence" value="ECO:0007669"/>
    <property type="project" value="UniProtKB-EC"/>
</dbReference>
<dbReference type="PANTHER" id="PTHR30621">
    <property type="entry name" value="GLUTAMINE SYNTHETASE ADENYLYLTRANSFERASE"/>
    <property type="match status" value="1"/>
</dbReference>
<dbReference type="InterPro" id="IPR043519">
    <property type="entry name" value="NT_sf"/>
</dbReference>
<dbReference type="SUPFAM" id="SSF81301">
    <property type="entry name" value="Nucleotidyltransferase"/>
    <property type="match status" value="2"/>
</dbReference>
<protein>
    <submittedName>
        <fullName evidence="7">Bifunctional [glutamate--ammonia ligase]-adenylyl-L-tyrosine phosphorylase/[glutamate--ammonia-ligase] adenylyltransferase</fullName>
        <ecNumber evidence="7">2.7.7.42</ecNumber>
        <ecNumber evidence="7">2.7.7.89</ecNumber>
    </submittedName>
</protein>
<dbReference type="Pfam" id="PF03710">
    <property type="entry name" value="GlnE"/>
    <property type="match status" value="2"/>
</dbReference>
<keyword evidence="2 7" id="KW-0548">Nucleotidyltransferase</keyword>
<name>A0A6G7PVH3_9BACT</name>
<dbReference type="GO" id="GO:0005524">
    <property type="term" value="F:ATP binding"/>
    <property type="evidence" value="ECO:0007669"/>
    <property type="project" value="UniProtKB-KW"/>
</dbReference>
<evidence type="ECO:0000256" key="1">
    <source>
        <dbReference type="ARBA" id="ARBA00022679"/>
    </source>
</evidence>
<dbReference type="Proteomes" id="UP000502179">
    <property type="component" value="Chromosome"/>
</dbReference>
<dbReference type="Gene3D" id="1.20.120.330">
    <property type="entry name" value="Nucleotidyltransferases domain 2"/>
    <property type="match status" value="2"/>
</dbReference>
<dbReference type="AlphaFoldDB" id="A0A6G7PVH3"/>
<dbReference type="GO" id="GO:0016874">
    <property type="term" value="F:ligase activity"/>
    <property type="evidence" value="ECO:0007669"/>
    <property type="project" value="UniProtKB-KW"/>
</dbReference>
<dbReference type="InterPro" id="IPR013546">
    <property type="entry name" value="PII_UdlTrfase/GS_AdlTrfase"/>
</dbReference>
<gene>
    <name evidence="7" type="primary">glnE</name>
    <name evidence="7" type="ORF">G4V39_05095</name>
</gene>
<keyword evidence="3" id="KW-0547">Nucleotide-binding</keyword>
<keyword evidence="5" id="KW-0460">Magnesium</keyword>
<evidence type="ECO:0000256" key="5">
    <source>
        <dbReference type="ARBA" id="ARBA00022842"/>
    </source>
</evidence>
<evidence type="ECO:0000313" key="7">
    <source>
        <dbReference type="EMBL" id="QIJ71684.1"/>
    </source>
</evidence>
<dbReference type="InterPro" id="IPR005190">
    <property type="entry name" value="GlnE_rpt_dom"/>
</dbReference>
<proteinExistence type="predicted"/>
<keyword evidence="1 7" id="KW-0808">Transferase</keyword>
<dbReference type="FunFam" id="1.20.120.330:FF:000005">
    <property type="entry name" value="Bifunctional glutamine synthetase adenylyltransferase/adenylyl-removing enzyme"/>
    <property type="match status" value="1"/>
</dbReference>
<dbReference type="Gene3D" id="1.20.120.1510">
    <property type="match status" value="1"/>
</dbReference>
<dbReference type="Gene3D" id="3.30.460.10">
    <property type="entry name" value="Beta Polymerase, domain 2"/>
    <property type="match status" value="2"/>
</dbReference>
<keyword evidence="6" id="KW-0511">Multifunctional enzyme</keyword>
<dbReference type="KEGG" id="tav:G4V39_05095"/>